<accession>A0A0L7K2S3</accession>
<evidence type="ECO:0000313" key="5">
    <source>
        <dbReference type="EMBL" id="KOB52135.1"/>
    </source>
</evidence>
<dbReference type="Gene3D" id="2.20.25.240">
    <property type="match status" value="2"/>
</dbReference>
<comment type="caution">
    <text evidence="5">The sequence shown here is derived from an EMBL/GenBank/DDBJ whole genome shotgun (WGS) entry which is preliminary data.</text>
</comment>
<dbReference type="Proteomes" id="UP000037510">
    <property type="component" value="Unassembled WGS sequence"/>
</dbReference>
<reference evidence="5 6" key="1">
    <citation type="journal article" date="2015" name="Genome Biol. Evol.">
        <title>The genome of winter moth (Operophtera brumata) provides a genomic perspective on sexual dimorphism and phenology.</title>
        <authorList>
            <person name="Derks M.F."/>
            <person name="Smit S."/>
            <person name="Salis L."/>
            <person name="Schijlen E."/>
            <person name="Bossers A."/>
            <person name="Mateman C."/>
            <person name="Pijl A.S."/>
            <person name="de Ridder D."/>
            <person name="Groenen M.A."/>
            <person name="Visser M.E."/>
            <person name="Megens H.J."/>
        </authorList>
    </citation>
    <scope>NUCLEOTIDE SEQUENCE [LARGE SCALE GENOMIC DNA]</scope>
    <source>
        <strain evidence="5">WM2013NL</strain>
        <tissue evidence="5">Head and thorax</tissue>
    </source>
</reference>
<evidence type="ECO:0000256" key="2">
    <source>
        <dbReference type="ARBA" id="ARBA00022771"/>
    </source>
</evidence>
<dbReference type="InterPro" id="IPR007588">
    <property type="entry name" value="Znf_FLYWCH"/>
</dbReference>
<organism evidence="5 6">
    <name type="scientific">Operophtera brumata</name>
    <name type="common">Winter moth</name>
    <name type="synonym">Phalaena brumata</name>
    <dbReference type="NCBI Taxonomy" id="104452"/>
    <lineage>
        <taxon>Eukaryota</taxon>
        <taxon>Metazoa</taxon>
        <taxon>Ecdysozoa</taxon>
        <taxon>Arthropoda</taxon>
        <taxon>Hexapoda</taxon>
        <taxon>Insecta</taxon>
        <taxon>Pterygota</taxon>
        <taxon>Neoptera</taxon>
        <taxon>Endopterygota</taxon>
        <taxon>Lepidoptera</taxon>
        <taxon>Glossata</taxon>
        <taxon>Ditrysia</taxon>
        <taxon>Geometroidea</taxon>
        <taxon>Geometridae</taxon>
        <taxon>Larentiinae</taxon>
        <taxon>Operophtera</taxon>
    </lineage>
</organism>
<feature type="domain" description="FLYWCH-type" evidence="4">
    <location>
        <begin position="52"/>
        <end position="87"/>
    </location>
</feature>
<name>A0A0L7K2S3_OPEBR</name>
<evidence type="ECO:0000313" key="6">
    <source>
        <dbReference type="Proteomes" id="UP000037510"/>
    </source>
</evidence>
<keyword evidence="3" id="KW-0862">Zinc</keyword>
<dbReference type="GO" id="GO:0008270">
    <property type="term" value="F:zinc ion binding"/>
    <property type="evidence" value="ECO:0007669"/>
    <property type="project" value="UniProtKB-KW"/>
</dbReference>
<gene>
    <name evidence="5" type="ORF">OBRU01_26455</name>
</gene>
<evidence type="ECO:0000256" key="3">
    <source>
        <dbReference type="ARBA" id="ARBA00022833"/>
    </source>
</evidence>
<keyword evidence="2" id="KW-0863">Zinc-finger</keyword>
<sequence>MNSDRLYYCSKKKTGCKAKVRMDEGYIIYASETHTHEPPNYQCTSKGEYDNRTKRLLRCSSKSSMKCTARLKYKDGKVEVVNGVHNHDPPVFIKTKDGNVALFYNRNK</sequence>
<dbReference type="EMBL" id="JTDY01013475">
    <property type="protein sequence ID" value="KOB52135.1"/>
    <property type="molecule type" value="Genomic_DNA"/>
</dbReference>
<evidence type="ECO:0000256" key="1">
    <source>
        <dbReference type="ARBA" id="ARBA00022723"/>
    </source>
</evidence>
<protein>
    <submittedName>
        <fullName evidence="5">Modifier of mdg4</fullName>
    </submittedName>
</protein>
<proteinExistence type="predicted"/>
<evidence type="ECO:0000259" key="4">
    <source>
        <dbReference type="Pfam" id="PF04500"/>
    </source>
</evidence>
<dbReference type="AlphaFoldDB" id="A0A0L7K2S3"/>
<keyword evidence="1" id="KW-0479">Metal-binding</keyword>
<keyword evidence="6" id="KW-1185">Reference proteome</keyword>
<dbReference type="Pfam" id="PF04500">
    <property type="entry name" value="FLYWCH"/>
    <property type="match status" value="1"/>
</dbReference>